<dbReference type="NCBIfam" id="NF041384">
    <property type="entry name" value="YHS_seleno_dom"/>
    <property type="match status" value="1"/>
</dbReference>
<evidence type="ECO:0008006" key="2">
    <source>
        <dbReference type="Google" id="ProtNLM"/>
    </source>
</evidence>
<name>A0A3B0T4V9_9ZZZZ</name>
<gene>
    <name evidence="1" type="ORF">MNBD_ALPHA09-1340</name>
</gene>
<evidence type="ECO:0000313" key="1">
    <source>
        <dbReference type="EMBL" id="VAW13771.1"/>
    </source>
</evidence>
<sequence length="170" mass="19054">MAIWWRSRFARLVFGPFVLGLGFSGAAAVYPPQVAASTVGQYYWSDVRTGYAIGGYDPVAYFVDAEPRLGSRDFEYDWQGVTWRFVSAANRAVFVRNPKVYAPQYGGYGAEGVAQGVLSEGSPFNWLIYEDRLFLFTGARQRAIWRDETGFRRGRANGNWPKINGGLVRG</sequence>
<organism evidence="1">
    <name type="scientific">hydrothermal vent metagenome</name>
    <dbReference type="NCBI Taxonomy" id="652676"/>
    <lineage>
        <taxon>unclassified sequences</taxon>
        <taxon>metagenomes</taxon>
        <taxon>ecological metagenomes</taxon>
    </lineage>
</organism>
<accession>A0A3B0T4V9</accession>
<dbReference type="EMBL" id="UOEM01000065">
    <property type="protein sequence ID" value="VAW13771.1"/>
    <property type="molecule type" value="Genomic_DNA"/>
</dbReference>
<protein>
    <recommendedName>
        <fullName evidence="2">YHS domain-containing protein</fullName>
    </recommendedName>
</protein>
<reference evidence="1" key="1">
    <citation type="submission" date="2018-06" db="EMBL/GenBank/DDBJ databases">
        <authorList>
            <person name="Zhirakovskaya E."/>
        </authorList>
    </citation>
    <scope>NUCLEOTIDE SEQUENCE</scope>
</reference>
<dbReference type="AlphaFoldDB" id="A0A3B0T4V9"/>
<proteinExistence type="predicted"/>